<reference evidence="2 3" key="1">
    <citation type="submission" date="2024-09" db="EMBL/GenBank/DDBJ databases">
        <authorList>
            <person name="Sun Q."/>
            <person name="Mori K."/>
        </authorList>
    </citation>
    <scope>NUCLEOTIDE SEQUENCE [LARGE SCALE GENOMIC DNA]</scope>
    <source>
        <strain evidence="2 3">TBRC 0563</strain>
    </source>
</reference>
<gene>
    <name evidence="2" type="ORF">ACFFNX_06235</name>
</gene>
<sequence length="214" mass="23504">MTLLGKVIGFLWASGQDDKAHYERRLGTDGDSFDAAVTWSRRMNEAKEAGLTPLGAMRRWAGTPPDARAGLIADAEPDEAPSYAAFTQMANPGYTDPREDLPPRTEHPVHYVPVVRAGRVLGFLWASAEDENASYLPRRDAGREGMDAMTPWMDRLREARDRGLTPRQALLHRAGSREDAVGGAIPADATEDEAPDLETLRRRAGWPATPIRAS</sequence>
<evidence type="ECO:0000256" key="1">
    <source>
        <dbReference type="SAM" id="MobiDB-lite"/>
    </source>
</evidence>
<evidence type="ECO:0000313" key="3">
    <source>
        <dbReference type="Proteomes" id="UP001589627"/>
    </source>
</evidence>
<evidence type="ECO:0008006" key="4">
    <source>
        <dbReference type="Google" id="ProtNLM"/>
    </source>
</evidence>
<evidence type="ECO:0000313" key="2">
    <source>
        <dbReference type="EMBL" id="MFB9831784.1"/>
    </source>
</evidence>
<accession>A0ABV5YC90</accession>
<dbReference type="RefSeq" id="WP_378196570.1">
    <property type="nucleotide sequence ID" value="NZ_JBHLZP010000028.1"/>
</dbReference>
<dbReference type="EMBL" id="JBHLZP010000028">
    <property type="protein sequence ID" value="MFB9831784.1"/>
    <property type="molecule type" value="Genomic_DNA"/>
</dbReference>
<protein>
    <recommendedName>
        <fullName evidence="4">GAF domain-containing protein</fullName>
    </recommendedName>
</protein>
<feature type="region of interest" description="Disordered" evidence="1">
    <location>
        <begin position="171"/>
        <end position="214"/>
    </location>
</feature>
<proteinExistence type="predicted"/>
<comment type="caution">
    <text evidence="2">The sequence shown here is derived from an EMBL/GenBank/DDBJ whole genome shotgun (WGS) entry which is preliminary data.</text>
</comment>
<name>A0ABV5YC90_9ACTN</name>
<keyword evidence="3" id="KW-1185">Reference proteome</keyword>
<dbReference type="Proteomes" id="UP001589627">
    <property type="component" value="Unassembled WGS sequence"/>
</dbReference>
<organism evidence="2 3">
    <name type="scientific">Actinoallomurus acaciae</name>
    <dbReference type="NCBI Taxonomy" id="502577"/>
    <lineage>
        <taxon>Bacteria</taxon>
        <taxon>Bacillati</taxon>
        <taxon>Actinomycetota</taxon>
        <taxon>Actinomycetes</taxon>
        <taxon>Streptosporangiales</taxon>
        <taxon>Thermomonosporaceae</taxon>
        <taxon>Actinoallomurus</taxon>
    </lineage>
</organism>